<keyword evidence="6" id="KW-1185">Reference proteome</keyword>
<dbReference type="NCBIfam" id="TIGR00119">
    <property type="entry name" value="acolac_sm"/>
    <property type="match status" value="1"/>
</dbReference>
<name>A0A434ADI2_9FLAO</name>
<comment type="pathway">
    <text evidence="3">Amino-acid biosynthesis; L-isoleucine biosynthesis; L-isoleucine from 2-oxobutanoate: step 1/4.</text>
</comment>
<dbReference type="PROSITE" id="PS51671">
    <property type="entry name" value="ACT"/>
    <property type="match status" value="1"/>
</dbReference>
<evidence type="ECO:0000256" key="2">
    <source>
        <dbReference type="ARBA" id="ARBA00048670"/>
    </source>
</evidence>
<comment type="pathway">
    <text evidence="3">Amino-acid biosynthesis; L-valine biosynthesis; L-valine from pyruvate: step 1/4.</text>
</comment>
<dbReference type="PANTHER" id="PTHR30239:SF0">
    <property type="entry name" value="ACETOLACTATE SYNTHASE SMALL SUBUNIT 1, CHLOROPLASTIC"/>
    <property type="match status" value="1"/>
</dbReference>
<evidence type="ECO:0000256" key="1">
    <source>
        <dbReference type="ARBA" id="ARBA00011744"/>
    </source>
</evidence>
<dbReference type="InterPro" id="IPR019455">
    <property type="entry name" value="Acetolactate_synth_ssu_C"/>
</dbReference>
<dbReference type="InterPro" id="IPR045865">
    <property type="entry name" value="ACT-like_dom_sf"/>
</dbReference>
<proteinExistence type="inferred from homology"/>
<evidence type="ECO:0000313" key="5">
    <source>
        <dbReference type="EMBL" id="RUT72442.1"/>
    </source>
</evidence>
<dbReference type="GO" id="GO:0009099">
    <property type="term" value="P:L-valine biosynthetic process"/>
    <property type="evidence" value="ECO:0007669"/>
    <property type="project" value="UniProtKB-UniRule"/>
</dbReference>
<dbReference type="EMBL" id="QWDM01000001">
    <property type="protein sequence ID" value="RUT72442.1"/>
    <property type="molecule type" value="Genomic_DNA"/>
</dbReference>
<sequence>MKQEYTLTLYTEDKTGLINKIAIMFLRKKIALESLNVSTCEITKMYRFTVVIRTSPEVVHNLVLQLEKIIDVFKCYYNTNEEIIFGHLCFLKIPTAAVTDNEPIEIVLRKMGARAISIDKHFMIFEVSGHEKELDDLYILLKQNDMIVEFIKSSRIALSKSGQGFKDEAK</sequence>
<keyword evidence="3" id="KW-0100">Branched-chain amino acid biosynthesis</keyword>
<accession>A0A434ADI2</accession>
<dbReference type="GO" id="GO:0005829">
    <property type="term" value="C:cytosol"/>
    <property type="evidence" value="ECO:0007669"/>
    <property type="project" value="TreeGrafter"/>
</dbReference>
<dbReference type="InterPro" id="IPR004789">
    <property type="entry name" value="Acetalactate_synth_ssu"/>
</dbReference>
<dbReference type="GO" id="GO:0009097">
    <property type="term" value="P:isoleucine biosynthetic process"/>
    <property type="evidence" value="ECO:0007669"/>
    <property type="project" value="UniProtKB-UniRule"/>
</dbReference>
<reference evidence="6" key="1">
    <citation type="journal article" date="2019" name="Syst. Appl. Microbiol.">
        <title>Flavobacterium circumlabens sp. nov. and Flavobacterium cupreum sp. nov., two psychrotrophic species isolated from Antarctic environmental samples.</title>
        <authorList>
            <person name="Kralova S."/>
            <person name="Busse H.-J."/>
            <person name="Svec P."/>
            <person name="Maslanova I."/>
            <person name="Stankova E."/>
            <person name="Bartak M."/>
            <person name="Sedlacek I."/>
        </authorList>
    </citation>
    <scope>NUCLEOTIDE SEQUENCE [LARGE SCALE GENOMIC DNA]</scope>
    <source>
        <strain evidence="6">CCM 8825</strain>
    </source>
</reference>
<evidence type="ECO:0000259" key="4">
    <source>
        <dbReference type="PROSITE" id="PS51671"/>
    </source>
</evidence>
<feature type="domain" description="ACT" evidence="4">
    <location>
        <begin position="6"/>
        <end position="80"/>
    </location>
</feature>
<dbReference type="SUPFAM" id="SSF55021">
    <property type="entry name" value="ACT-like"/>
    <property type="match status" value="2"/>
</dbReference>
<keyword evidence="3" id="KW-0028">Amino-acid biosynthesis</keyword>
<dbReference type="UniPathway" id="UPA00049">
    <property type="reaction ID" value="UER00059"/>
</dbReference>
<comment type="caution">
    <text evidence="5">The sequence shown here is derived from an EMBL/GenBank/DDBJ whole genome shotgun (WGS) entry which is preliminary data.</text>
</comment>
<dbReference type="AlphaFoldDB" id="A0A434ADI2"/>
<comment type="subunit">
    <text evidence="1 3">Dimer of large and small chains.</text>
</comment>
<dbReference type="RefSeq" id="WP_127336746.1">
    <property type="nucleotide sequence ID" value="NZ_QWDM01000001.1"/>
</dbReference>
<organism evidence="5 6">
    <name type="scientific">Flavobacterium cupreum</name>
    <dbReference type="NCBI Taxonomy" id="2133766"/>
    <lineage>
        <taxon>Bacteria</taxon>
        <taxon>Pseudomonadati</taxon>
        <taxon>Bacteroidota</taxon>
        <taxon>Flavobacteriia</taxon>
        <taxon>Flavobacteriales</taxon>
        <taxon>Flavobacteriaceae</taxon>
        <taxon>Flavobacterium</taxon>
    </lineage>
</organism>
<dbReference type="Proteomes" id="UP000288102">
    <property type="component" value="Unassembled WGS sequence"/>
</dbReference>
<comment type="catalytic activity">
    <reaction evidence="2 3">
        <text>2 pyruvate + H(+) = (2S)-2-acetolactate + CO2</text>
        <dbReference type="Rhea" id="RHEA:25249"/>
        <dbReference type="ChEBI" id="CHEBI:15361"/>
        <dbReference type="ChEBI" id="CHEBI:15378"/>
        <dbReference type="ChEBI" id="CHEBI:16526"/>
        <dbReference type="ChEBI" id="CHEBI:58476"/>
        <dbReference type="EC" id="2.2.1.6"/>
    </reaction>
</comment>
<dbReference type="GO" id="GO:0003984">
    <property type="term" value="F:acetolactate synthase activity"/>
    <property type="evidence" value="ECO:0007669"/>
    <property type="project" value="UniProtKB-UniRule"/>
</dbReference>
<comment type="similarity">
    <text evidence="3">Belongs to the acetolactate synthase small subunit family.</text>
</comment>
<dbReference type="Pfam" id="PF10369">
    <property type="entry name" value="ALS_ss_C"/>
    <property type="match status" value="1"/>
</dbReference>
<dbReference type="PANTHER" id="PTHR30239">
    <property type="entry name" value="ACETOLACTATE SYNTHASE SMALL SUBUNIT"/>
    <property type="match status" value="1"/>
</dbReference>
<gene>
    <name evidence="5" type="primary">ilvN</name>
    <name evidence="5" type="ORF">D0817_02215</name>
</gene>
<protein>
    <recommendedName>
        <fullName evidence="3">Acetolactate synthase small subunit</fullName>
        <shortName evidence="3">AHAS</shortName>
        <shortName evidence="3">ALS</shortName>
        <ecNumber evidence="3">2.2.1.6</ecNumber>
    </recommendedName>
    <alternativeName>
        <fullName evidence="3">Acetohydroxy-acid synthase small subunit</fullName>
    </alternativeName>
</protein>
<dbReference type="GO" id="GO:1990610">
    <property type="term" value="F:acetolactate synthase regulator activity"/>
    <property type="evidence" value="ECO:0007669"/>
    <property type="project" value="UniProtKB-UniRule"/>
</dbReference>
<dbReference type="InterPro" id="IPR002912">
    <property type="entry name" value="ACT_dom"/>
</dbReference>
<dbReference type="OrthoDB" id="1523722at2"/>
<dbReference type="Gene3D" id="3.30.70.1150">
    <property type="entry name" value="ACT-like. Chain A, domain 2"/>
    <property type="match status" value="1"/>
</dbReference>
<keyword evidence="3 5" id="KW-0808">Transferase</keyword>
<evidence type="ECO:0000313" key="6">
    <source>
        <dbReference type="Proteomes" id="UP000288102"/>
    </source>
</evidence>
<dbReference type="EC" id="2.2.1.6" evidence="3"/>
<dbReference type="UniPathway" id="UPA00047">
    <property type="reaction ID" value="UER00055"/>
</dbReference>
<comment type="function">
    <text evidence="3">Catalyzes the conversion of 2 pyruvate molecules into acetolactate in the first common step of the biosynthetic pathway of the branched-amino acids such as leucine, isoleucine, and valine.</text>
</comment>
<dbReference type="Gene3D" id="3.30.70.260">
    <property type="match status" value="1"/>
</dbReference>
<evidence type="ECO:0000256" key="3">
    <source>
        <dbReference type="RuleBase" id="RU368092"/>
    </source>
</evidence>
<dbReference type="InterPro" id="IPR027271">
    <property type="entry name" value="Acetolactate_synth/TF_NikR_C"/>
</dbReference>